<dbReference type="AlphaFoldDB" id="A0A0F9JHP8"/>
<dbReference type="PANTHER" id="PTHR43804:SF7">
    <property type="entry name" value="LD18447P"/>
    <property type="match status" value="1"/>
</dbReference>
<dbReference type="SUPFAM" id="SSF75620">
    <property type="entry name" value="Release factor"/>
    <property type="match status" value="1"/>
</dbReference>
<feature type="region of interest" description="Disordered" evidence="4">
    <location>
        <begin position="164"/>
        <end position="183"/>
    </location>
</feature>
<evidence type="ECO:0008006" key="8">
    <source>
        <dbReference type="Google" id="ProtNLM"/>
    </source>
</evidence>
<accession>A0A0F9JHP8</accession>
<evidence type="ECO:0000259" key="6">
    <source>
        <dbReference type="Pfam" id="PF03462"/>
    </source>
</evidence>
<dbReference type="InterPro" id="IPR050057">
    <property type="entry name" value="Prokaryotic/Mito_RF"/>
</dbReference>
<evidence type="ECO:0000259" key="5">
    <source>
        <dbReference type="Pfam" id="PF00472"/>
    </source>
</evidence>
<dbReference type="InterPro" id="IPR000352">
    <property type="entry name" value="Pep_chain_release_fac_I"/>
</dbReference>
<dbReference type="InterPro" id="IPR005139">
    <property type="entry name" value="PCRF"/>
</dbReference>
<feature type="domain" description="Prokaryotic-type class I peptide chain release factors" evidence="5">
    <location>
        <begin position="98"/>
        <end position="198"/>
    </location>
</feature>
<name>A0A0F9JHP8_9ZZZZ</name>
<dbReference type="Pfam" id="PF03462">
    <property type="entry name" value="PCRF"/>
    <property type="match status" value="1"/>
</dbReference>
<evidence type="ECO:0000256" key="2">
    <source>
        <dbReference type="ARBA" id="ARBA00022481"/>
    </source>
</evidence>
<comment type="similarity">
    <text evidence="1">Belongs to the prokaryotic/mitochondrial release factor family.</text>
</comment>
<dbReference type="InterPro" id="IPR045853">
    <property type="entry name" value="Pep_chain_release_fac_I_sf"/>
</dbReference>
<organism evidence="7">
    <name type="scientific">marine sediment metagenome</name>
    <dbReference type="NCBI Taxonomy" id="412755"/>
    <lineage>
        <taxon>unclassified sequences</taxon>
        <taxon>metagenomes</taxon>
        <taxon>ecological metagenomes</taxon>
    </lineage>
</organism>
<protein>
    <recommendedName>
        <fullName evidence="8">Prokaryotic-type class I peptide chain release factors domain-containing protein</fullName>
    </recommendedName>
</protein>
<dbReference type="Pfam" id="PF00472">
    <property type="entry name" value="RF-1"/>
    <property type="match status" value="1"/>
</dbReference>
<keyword evidence="3" id="KW-0648">Protein biosynthesis</keyword>
<evidence type="ECO:0000313" key="7">
    <source>
        <dbReference type="EMBL" id="KKM61846.1"/>
    </source>
</evidence>
<dbReference type="EMBL" id="LAZR01011408">
    <property type="protein sequence ID" value="KKM61846.1"/>
    <property type="molecule type" value="Genomic_DNA"/>
</dbReference>
<reference evidence="7" key="1">
    <citation type="journal article" date="2015" name="Nature">
        <title>Complex archaea that bridge the gap between prokaryotes and eukaryotes.</title>
        <authorList>
            <person name="Spang A."/>
            <person name="Saw J.H."/>
            <person name="Jorgensen S.L."/>
            <person name="Zaremba-Niedzwiedzka K."/>
            <person name="Martijn J."/>
            <person name="Lind A.E."/>
            <person name="van Eijk R."/>
            <person name="Schleper C."/>
            <person name="Guy L."/>
            <person name="Ettema T.J."/>
        </authorList>
    </citation>
    <scope>NUCLEOTIDE SEQUENCE</scope>
</reference>
<comment type="caution">
    <text evidence="7">The sequence shown here is derived from an EMBL/GenBank/DDBJ whole genome shotgun (WGS) entry which is preliminary data.</text>
</comment>
<sequence length="220" mass="24455">MQSGEGGQDSKNFVDELFCAYLKYAKSLNLKSELLSKSEGHIIVKFCGKKAGMAFKHESGKHCCQRVPVTESKGRRHTSIISVAVLPIKSHDDKPLIDTDLTVTTQGGHGPGGQHQNATDSAVRMIHKPTRLSVFINGKSQHANKREARKILTARVNSFYHQQQDDAYNSHRKKQMNGGGRGDKVRTYNFISGIVKDHNLRTKTGNIEGVMRGKFQLILV</sequence>
<dbReference type="GO" id="GO:0005737">
    <property type="term" value="C:cytoplasm"/>
    <property type="evidence" value="ECO:0007669"/>
    <property type="project" value="UniProtKB-ARBA"/>
</dbReference>
<proteinExistence type="inferred from homology"/>
<gene>
    <name evidence="7" type="ORF">LCGC14_1527610</name>
</gene>
<evidence type="ECO:0000256" key="4">
    <source>
        <dbReference type="SAM" id="MobiDB-lite"/>
    </source>
</evidence>
<feature type="domain" description="Peptide chain release factor" evidence="6">
    <location>
        <begin position="2"/>
        <end position="83"/>
    </location>
</feature>
<dbReference type="GO" id="GO:0003747">
    <property type="term" value="F:translation release factor activity"/>
    <property type="evidence" value="ECO:0007669"/>
    <property type="project" value="InterPro"/>
</dbReference>
<evidence type="ECO:0000256" key="1">
    <source>
        <dbReference type="ARBA" id="ARBA00010835"/>
    </source>
</evidence>
<keyword evidence="2" id="KW-0488">Methylation</keyword>
<evidence type="ECO:0000256" key="3">
    <source>
        <dbReference type="ARBA" id="ARBA00022917"/>
    </source>
</evidence>
<dbReference type="Gene3D" id="3.30.160.20">
    <property type="match status" value="1"/>
</dbReference>
<dbReference type="Gene3D" id="3.30.70.1660">
    <property type="match status" value="1"/>
</dbReference>
<dbReference type="PANTHER" id="PTHR43804">
    <property type="entry name" value="LD18447P"/>
    <property type="match status" value="1"/>
</dbReference>